<feature type="transmembrane region" description="Helical" evidence="6">
    <location>
        <begin position="7"/>
        <end position="25"/>
    </location>
</feature>
<evidence type="ECO:0000256" key="6">
    <source>
        <dbReference type="SAM" id="Phobius"/>
    </source>
</evidence>
<sequence>MSRRNPLLKISLAYLAGLATGSLFIPDSTLLIITTSTILIAFLGIYYYRLKSPILKADNYISIIHNWSIIVSVYFLALLNLNLSGYHYKITKITSIPSGKIKYAELIVDEILSSDSGSITLNVINLRFNEKQRLKIKMFVNDISPGDTLTGTCYSYPVNDSRSNRSFKKYLALKSIYSLCYMYSGSFSIKASNYSGEKRDLKNLKNRFIKLLNQRIPNKQRSSVIIALTSGYKKDMELETTKAFSRSGAMHLMAVSGLHLNFIHLILSYSLMWMGNFKIMKRIRCLTILYFMWNYAFFTGMQESILRASIMISCSEVSRITGRRSFGLNTLCFSFLLICVFNPISFFNPGFRLSFAATLSILIINPLLLKLITDAGKIRGYIWNSISLSLSCQLGTLPLSILYFGFIPSYFMLSNLLAIPLSAIIIILTFLLILTDGTLLTPYIAQLLESSSSVLIWTVKNIERLPFSTIYIK</sequence>
<keyword evidence="2" id="KW-1003">Cell membrane</keyword>
<feature type="transmembrane region" description="Helical" evidence="6">
    <location>
        <begin position="326"/>
        <end position="344"/>
    </location>
</feature>
<dbReference type="GO" id="GO:0005886">
    <property type="term" value="C:plasma membrane"/>
    <property type="evidence" value="ECO:0007669"/>
    <property type="project" value="UniProtKB-SubCell"/>
</dbReference>
<feature type="transmembrane region" description="Helical" evidence="6">
    <location>
        <begin position="60"/>
        <end position="79"/>
    </location>
</feature>
<feature type="transmembrane region" description="Helical" evidence="6">
    <location>
        <begin position="252"/>
        <end position="275"/>
    </location>
</feature>
<gene>
    <name evidence="8" type="ORF">SDC9_27242</name>
</gene>
<keyword evidence="5 6" id="KW-0472">Membrane</keyword>
<evidence type="ECO:0000256" key="4">
    <source>
        <dbReference type="ARBA" id="ARBA00022989"/>
    </source>
</evidence>
<dbReference type="Pfam" id="PF03772">
    <property type="entry name" value="Competence"/>
    <property type="match status" value="1"/>
</dbReference>
<evidence type="ECO:0000256" key="3">
    <source>
        <dbReference type="ARBA" id="ARBA00022692"/>
    </source>
</evidence>
<evidence type="ECO:0000259" key="7">
    <source>
        <dbReference type="Pfam" id="PF03772"/>
    </source>
</evidence>
<feature type="transmembrane region" description="Helical" evidence="6">
    <location>
        <begin position="381"/>
        <end position="404"/>
    </location>
</feature>
<evidence type="ECO:0000256" key="5">
    <source>
        <dbReference type="ARBA" id="ARBA00023136"/>
    </source>
</evidence>
<keyword evidence="3 6" id="KW-0812">Transmembrane</keyword>
<feature type="transmembrane region" description="Helical" evidence="6">
    <location>
        <begin position="410"/>
        <end position="434"/>
    </location>
</feature>
<feature type="transmembrane region" description="Helical" evidence="6">
    <location>
        <begin position="350"/>
        <end position="369"/>
    </location>
</feature>
<comment type="caution">
    <text evidence="8">The sequence shown here is derived from an EMBL/GenBank/DDBJ whole genome shotgun (WGS) entry which is preliminary data.</text>
</comment>
<protein>
    <recommendedName>
        <fullName evidence="7">ComEC/Rec2-related protein domain-containing protein</fullName>
    </recommendedName>
</protein>
<proteinExistence type="predicted"/>
<dbReference type="NCBIfam" id="TIGR00360">
    <property type="entry name" value="ComEC_N-term"/>
    <property type="match status" value="1"/>
</dbReference>
<accession>A0A644URF3</accession>
<evidence type="ECO:0000256" key="2">
    <source>
        <dbReference type="ARBA" id="ARBA00022475"/>
    </source>
</evidence>
<organism evidence="8">
    <name type="scientific">bioreactor metagenome</name>
    <dbReference type="NCBI Taxonomy" id="1076179"/>
    <lineage>
        <taxon>unclassified sequences</taxon>
        <taxon>metagenomes</taxon>
        <taxon>ecological metagenomes</taxon>
    </lineage>
</organism>
<feature type="domain" description="ComEC/Rec2-related protein" evidence="7">
    <location>
        <begin position="228"/>
        <end position="472"/>
    </location>
</feature>
<feature type="transmembrane region" description="Helical" evidence="6">
    <location>
        <begin position="287"/>
        <end position="306"/>
    </location>
</feature>
<keyword evidence="4 6" id="KW-1133">Transmembrane helix</keyword>
<evidence type="ECO:0000313" key="8">
    <source>
        <dbReference type="EMBL" id="MPL81325.1"/>
    </source>
</evidence>
<dbReference type="InterPro" id="IPR004477">
    <property type="entry name" value="ComEC_N"/>
</dbReference>
<reference evidence="8" key="1">
    <citation type="submission" date="2019-08" db="EMBL/GenBank/DDBJ databases">
        <authorList>
            <person name="Kucharzyk K."/>
            <person name="Murdoch R.W."/>
            <person name="Higgins S."/>
            <person name="Loffler F."/>
        </authorList>
    </citation>
    <scope>NUCLEOTIDE SEQUENCE</scope>
</reference>
<name>A0A644URF3_9ZZZZ</name>
<dbReference type="AlphaFoldDB" id="A0A644URF3"/>
<dbReference type="PANTHER" id="PTHR30619">
    <property type="entry name" value="DNA INTERNALIZATION/COMPETENCE PROTEIN COMEC/REC2"/>
    <property type="match status" value="1"/>
</dbReference>
<dbReference type="InterPro" id="IPR052159">
    <property type="entry name" value="Competence_DNA_uptake"/>
</dbReference>
<dbReference type="EMBL" id="VSSQ01000148">
    <property type="protein sequence ID" value="MPL81325.1"/>
    <property type="molecule type" value="Genomic_DNA"/>
</dbReference>
<evidence type="ECO:0000256" key="1">
    <source>
        <dbReference type="ARBA" id="ARBA00004651"/>
    </source>
</evidence>
<dbReference type="PANTHER" id="PTHR30619:SF1">
    <property type="entry name" value="RECOMBINATION PROTEIN 2"/>
    <property type="match status" value="1"/>
</dbReference>
<comment type="subcellular location">
    <subcellularLocation>
        <location evidence="1">Cell membrane</location>
        <topology evidence="1">Multi-pass membrane protein</topology>
    </subcellularLocation>
</comment>